<evidence type="ECO:0000313" key="1">
    <source>
        <dbReference type="EMBL" id="GII77323.1"/>
    </source>
</evidence>
<dbReference type="SUPFAM" id="SSF56112">
    <property type="entry name" value="Protein kinase-like (PK-like)"/>
    <property type="match status" value="1"/>
</dbReference>
<dbReference type="AlphaFoldDB" id="A0A919V101"/>
<dbReference type="InterPro" id="IPR011009">
    <property type="entry name" value="Kinase-like_dom_sf"/>
</dbReference>
<sequence length="289" mass="29323">MAGGLPEALAGVAGVSPRAATVLKRTRVTVVRAGELVVKAHEPGTAEAALNARLRAAAALPDLLLPPASDRALRVAGRLVTVWPAGEAVDPAGDPAAAPWEAAAGLLARLHATPAGGLGLPPAGGPDRVARALARLAGAPGAPAAAAAAVRRAARTLPAGGGTGTGLAHGDWHLGQIVRYRDRWLLIDVDDLGLGDPVWDLARPAAWYAAGLLDPELWHRLLSGYVSAGGPAVDAGDPWPELDRPARALTVQLAATAVAAAGEEGRPLDEAEQALVSSCGRITRAARRQ</sequence>
<organism evidence="1 2">
    <name type="scientific">Sphaerisporangium rufum</name>
    <dbReference type="NCBI Taxonomy" id="1381558"/>
    <lineage>
        <taxon>Bacteria</taxon>
        <taxon>Bacillati</taxon>
        <taxon>Actinomycetota</taxon>
        <taxon>Actinomycetes</taxon>
        <taxon>Streptosporangiales</taxon>
        <taxon>Streptosporangiaceae</taxon>
        <taxon>Sphaerisporangium</taxon>
    </lineage>
</organism>
<protein>
    <submittedName>
        <fullName evidence="1">Aminoglycoside phosphotransferase</fullName>
    </submittedName>
</protein>
<accession>A0A919V101</accession>
<comment type="caution">
    <text evidence="1">The sequence shown here is derived from an EMBL/GenBank/DDBJ whole genome shotgun (WGS) entry which is preliminary data.</text>
</comment>
<dbReference type="EMBL" id="BOOU01000034">
    <property type="protein sequence ID" value="GII77323.1"/>
    <property type="molecule type" value="Genomic_DNA"/>
</dbReference>
<evidence type="ECO:0000313" key="2">
    <source>
        <dbReference type="Proteomes" id="UP000655287"/>
    </source>
</evidence>
<name>A0A919V101_9ACTN</name>
<keyword evidence="2" id="KW-1185">Reference proteome</keyword>
<dbReference type="Proteomes" id="UP000655287">
    <property type="component" value="Unassembled WGS sequence"/>
</dbReference>
<reference evidence="1" key="1">
    <citation type="submission" date="2021-01" db="EMBL/GenBank/DDBJ databases">
        <title>Whole genome shotgun sequence of Sphaerisporangium rufum NBRC 109079.</title>
        <authorList>
            <person name="Komaki H."/>
            <person name="Tamura T."/>
        </authorList>
    </citation>
    <scope>NUCLEOTIDE SEQUENCE</scope>
    <source>
        <strain evidence="1">NBRC 109079</strain>
    </source>
</reference>
<dbReference type="Gene3D" id="3.90.1200.10">
    <property type="match status" value="1"/>
</dbReference>
<proteinExistence type="predicted"/>
<gene>
    <name evidence="1" type="ORF">Sru01_23050</name>
</gene>